<dbReference type="PANTHER" id="PTHR31516:SF17">
    <property type="entry name" value="STABILIZER OF AXONEMAL MICROTUBULES 2"/>
    <property type="match status" value="1"/>
</dbReference>
<protein>
    <recommendedName>
        <fullName evidence="4">Stabilizer of axonemal microtubules 2</fullName>
    </recommendedName>
</protein>
<proteinExistence type="inferred from homology"/>
<dbReference type="GO" id="GO:0008017">
    <property type="term" value="F:microtubule binding"/>
    <property type="evidence" value="ECO:0007669"/>
    <property type="project" value="InterPro"/>
</dbReference>
<comment type="similarity">
    <text evidence="1">Belongs to the FAM154 family.</text>
</comment>
<dbReference type="Pfam" id="PF05217">
    <property type="entry name" value="SAXO1-2"/>
    <property type="match status" value="1"/>
</dbReference>
<evidence type="ECO:0000313" key="3">
    <source>
        <dbReference type="EMBL" id="JAV56553.1"/>
    </source>
</evidence>
<dbReference type="KEGG" id="ppyr:116165712"/>
<evidence type="ECO:0000256" key="1">
    <source>
        <dbReference type="ARBA" id="ARBA00008738"/>
    </source>
</evidence>
<dbReference type="AlphaFoldDB" id="A0A1Y1K574"/>
<dbReference type="GeneID" id="116165712"/>
<dbReference type="PANTHER" id="PTHR31516">
    <property type="entry name" value="STABILIZER OF AXONEMAL MICROTUBULES 2"/>
    <property type="match status" value="1"/>
</dbReference>
<dbReference type="GO" id="GO:0036064">
    <property type="term" value="C:ciliary basal body"/>
    <property type="evidence" value="ECO:0007669"/>
    <property type="project" value="TreeGrafter"/>
</dbReference>
<dbReference type="EMBL" id="GEZM01092449">
    <property type="protein sequence ID" value="JAV56553.1"/>
    <property type="molecule type" value="Transcribed_RNA"/>
</dbReference>
<dbReference type="GO" id="GO:0036126">
    <property type="term" value="C:sperm flagellum"/>
    <property type="evidence" value="ECO:0007669"/>
    <property type="project" value="TreeGrafter"/>
</dbReference>
<dbReference type="GO" id="GO:0005879">
    <property type="term" value="C:axonemal microtubule"/>
    <property type="evidence" value="ECO:0007669"/>
    <property type="project" value="TreeGrafter"/>
</dbReference>
<evidence type="ECO:0000256" key="2">
    <source>
        <dbReference type="SAM" id="MobiDB-lite"/>
    </source>
</evidence>
<name>A0A1Y1K574_PHOPY</name>
<evidence type="ECO:0008006" key="4">
    <source>
        <dbReference type="Google" id="ProtNLM"/>
    </source>
</evidence>
<accession>A0A1Y1K574</accession>
<organism evidence="3">
    <name type="scientific">Photinus pyralis</name>
    <name type="common">Common eastern firefly</name>
    <name type="synonym">Lampyris pyralis</name>
    <dbReference type="NCBI Taxonomy" id="7054"/>
    <lineage>
        <taxon>Eukaryota</taxon>
        <taxon>Metazoa</taxon>
        <taxon>Ecdysozoa</taxon>
        <taxon>Arthropoda</taxon>
        <taxon>Hexapoda</taxon>
        <taxon>Insecta</taxon>
        <taxon>Pterygota</taxon>
        <taxon>Neoptera</taxon>
        <taxon>Endopterygota</taxon>
        <taxon>Coleoptera</taxon>
        <taxon>Polyphaga</taxon>
        <taxon>Elateriformia</taxon>
        <taxon>Elateroidea</taxon>
        <taxon>Lampyridae</taxon>
        <taxon>Lampyrinae</taxon>
        <taxon>Photinus</taxon>
    </lineage>
</organism>
<dbReference type="RefSeq" id="XP_031336234.1">
    <property type="nucleotide sequence ID" value="XM_031480374.1"/>
</dbReference>
<feature type="region of interest" description="Disordered" evidence="2">
    <location>
        <begin position="162"/>
        <end position="181"/>
    </location>
</feature>
<reference evidence="3" key="1">
    <citation type="journal article" date="2016" name="Sci. Rep.">
        <title>Molecular characterization of firefly nuptial gifts: a multi-omics approach sheds light on postcopulatory sexual selection.</title>
        <authorList>
            <person name="Al-Wathiqui N."/>
            <person name="Fallon T.R."/>
            <person name="South A."/>
            <person name="Weng J.K."/>
            <person name="Lewis S.M."/>
        </authorList>
    </citation>
    <scope>NUCLEOTIDE SEQUENCE</scope>
</reference>
<dbReference type="GO" id="GO:0005814">
    <property type="term" value="C:centriole"/>
    <property type="evidence" value="ECO:0007669"/>
    <property type="project" value="TreeGrafter"/>
</dbReference>
<sequence length="504" mass="56622">MPPQNGLDGCGVKTLIRNRLNGTNTKQTKLCNCLPNCARCKLKKDISSTSPPKLECKYVQPERPLSFKPIGTYLIPTTKMSDKSVYRDTFLPGELIKLEQIRPKTNLNVGEGKMSNNTVHKLTYQQVSAEPSTPFYPCRHNLLGSGPMQTVTTHMHDFVPKSTDKTKSCTPIPKPISQTVPISDKTTNRLSYVPMNIKEAKAETCRPPHPQIAFKGKVDCNTVNRLSFLPWELPEPDPKPWAQKKSFVAPETRMSDDTIYRKSFPIPQREPPPQSCKPISTYTPAHTKMEDSSVYRKSFTACEMQKTTGFRPQHNMSVGEGKMSGDTMNNLSYVKYDKAAPARPFLPCRKKYTSDDPMQDFTTSKIDYVEKPIVRVESCKPKPIVVESDVPISDMTTNKLSFVPHDLNQVKVKQVRVANSIEKPTGPFAQYTVQKLSYVPTELPPPPEKPWAAKPIYSKPEKKMEGDTVKSLSYQMPGKYTECVVVSPLSAEPEPCCDCCCTRD</sequence>
<dbReference type="OrthoDB" id="365640at2759"/>
<dbReference type="InterPro" id="IPR033336">
    <property type="entry name" value="SAXO1/2"/>
</dbReference>